<feature type="binding site" evidence="8">
    <location>
        <begin position="12"/>
        <end position="14"/>
    </location>
    <ligand>
        <name>4-CDP-2-C-methyl-D-erythritol 2-phosphate</name>
        <dbReference type="ChEBI" id="CHEBI:57919"/>
    </ligand>
</feature>
<feature type="binding site" evidence="8">
    <location>
        <position position="146"/>
    </location>
    <ligand>
        <name>4-CDP-2-C-methyl-D-erythritol 2-phosphate</name>
        <dbReference type="ChEBI" id="CHEBI:57919"/>
    </ligand>
</feature>
<accession>A0A235F121</accession>
<feature type="binding site" evidence="8">
    <location>
        <begin position="60"/>
        <end position="62"/>
    </location>
    <ligand>
        <name>4-CDP-2-C-methyl-D-erythritol 2-phosphate</name>
        <dbReference type="ChEBI" id="CHEBI:57919"/>
    </ligand>
</feature>
<evidence type="ECO:0000256" key="3">
    <source>
        <dbReference type="ARBA" id="ARBA00008480"/>
    </source>
</evidence>
<feature type="binding site" evidence="8">
    <location>
        <position position="143"/>
    </location>
    <ligand>
        <name>4-CDP-2-C-methyl-D-erythritol 2-phosphate</name>
        <dbReference type="ChEBI" id="CHEBI:57919"/>
    </ligand>
</feature>
<evidence type="ECO:0000313" key="11">
    <source>
        <dbReference type="EMBL" id="OYD54537.1"/>
    </source>
</evidence>
<dbReference type="InterPro" id="IPR020555">
    <property type="entry name" value="MECDP_synthase_CS"/>
</dbReference>
<name>A0A235F121_9RHOO</name>
<dbReference type="EC" id="4.6.1.12" evidence="4 8"/>
<dbReference type="GO" id="GO:0016114">
    <property type="term" value="P:terpenoid biosynthetic process"/>
    <property type="evidence" value="ECO:0007669"/>
    <property type="project" value="InterPro"/>
</dbReference>
<evidence type="ECO:0000256" key="7">
    <source>
        <dbReference type="ARBA" id="ARBA00023239"/>
    </source>
</evidence>
<comment type="similarity">
    <text evidence="3 8 9">Belongs to the IspF family.</text>
</comment>
<feature type="domain" description="2-C-methyl-D-erythritol 2,4-cyclodiphosphate synthase" evidence="10">
    <location>
        <begin position="5"/>
        <end position="158"/>
    </location>
</feature>
<dbReference type="FunFam" id="3.30.1330.50:FF:000001">
    <property type="entry name" value="2-C-methyl-D-erythritol 2,4-cyclodiphosphate synthase"/>
    <property type="match status" value="1"/>
</dbReference>
<dbReference type="UniPathway" id="UPA00056">
    <property type="reaction ID" value="UER00095"/>
</dbReference>
<dbReference type="OrthoDB" id="9804336at2"/>
<comment type="function">
    <text evidence="8">Involved in the biosynthesis of isopentenyl diphosphate (IPP) and dimethylallyl diphosphate (DMAPP), two major building blocks of isoprenoid compounds. Catalyzes the conversion of 4-diphosphocytidyl-2-C-methyl-D-erythritol 2-phosphate (CDP-ME2P) to 2-C-methyl-D-erythritol 2,4-cyclodiphosphate (ME-CPP) with a corresponding release of cytidine 5-monophosphate (CMP).</text>
</comment>
<evidence type="ECO:0000256" key="1">
    <source>
        <dbReference type="ARBA" id="ARBA00000200"/>
    </source>
</evidence>
<dbReference type="EMBL" id="NOIH01000007">
    <property type="protein sequence ID" value="OYD54537.1"/>
    <property type="molecule type" value="Genomic_DNA"/>
</dbReference>
<evidence type="ECO:0000256" key="4">
    <source>
        <dbReference type="ARBA" id="ARBA00012579"/>
    </source>
</evidence>
<dbReference type="Gene3D" id="3.30.1330.50">
    <property type="entry name" value="2-C-methyl-D-erythritol 2,4-cyclodiphosphate synthase"/>
    <property type="match status" value="1"/>
</dbReference>
<comment type="pathway">
    <text evidence="2 8">Isoprenoid biosynthesis; isopentenyl diphosphate biosynthesis via DXP pathway; isopentenyl diphosphate from 1-deoxy-D-xylulose 5-phosphate: step 4/6.</text>
</comment>
<keyword evidence="5 8" id="KW-0479">Metal-binding</keyword>
<feature type="site" description="Transition state stabilizer" evidence="8">
    <location>
        <position position="38"/>
    </location>
</feature>
<reference evidence="11 12" key="1">
    <citation type="submission" date="2017-07" db="EMBL/GenBank/DDBJ databases">
        <title>Thauera sp. KNDSS-Mac4 genome sequence and assembly.</title>
        <authorList>
            <person name="Mayilraj S."/>
        </authorList>
    </citation>
    <scope>NUCLEOTIDE SEQUENCE [LARGE SCALE GENOMIC DNA]</scope>
    <source>
        <strain evidence="11 12">KNDSS-Mac4</strain>
    </source>
</reference>
<evidence type="ECO:0000313" key="12">
    <source>
        <dbReference type="Proteomes" id="UP000215181"/>
    </source>
</evidence>
<dbReference type="PROSITE" id="PS01350">
    <property type="entry name" value="ISPF"/>
    <property type="match status" value="1"/>
</dbReference>
<keyword evidence="12" id="KW-1185">Reference proteome</keyword>
<dbReference type="NCBIfam" id="TIGR00151">
    <property type="entry name" value="ispF"/>
    <property type="match status" value="1"/>
</dbReference>
<comment type="catalytic activity">
    <reaction evidence="1 8 9">
        <text>4-CDP-2-C-methyl-D-erythritol 2-phosphate = 2-C-methyl-D-erythritol 2,4-cyclic diphosphate + CMP</text>
        <dbReference type="Rhea" id="RHEA:23864"/>
        <dbReference type="ChEBI" id="CHEBI:57919"/>
        <dbReference type="ChEBI" id="CHEBI:58483"/>
        <dbReference type="ChEBI" id="CHEBI:60377"/>
        <dbReference type="EC" id="4.6.1.12"/>
    </reaction>
</comment>
<dbReference type="InterPro" id="IPR036571">
    <property type="entry name" value="MECDP_synthase_sf"/>
</dbReference>
<dbReference type="InterPro" id="IPR003526">
    <property type="entry name" value="MECDP_synthase"/>
</dbReference>
<dbReference type="RefSeq" id="WP_094267770.1">
    <property type="nucleotide sequence ID" value="NZ_NOIH01000007.1"/>
</dbReference>
<gene>
    <name evidence="8" type="primary">ispF</name>
    <name evidence="11" type="ORF">CGK74_07020</name>
</gene>
<feature type="binding site" evidence="8">
    <location>
        <begin position="65"/>
        <end position="69"/>
    </location>
    <ligand>
        <name>4-CDP-2-C-methyl-D-erythritol 2-phosphate</name>
        <dbReference type="ChEBI" id="CHEBI:57919"/>
    </ligand>
</feature>
<dbReference type="GO" id="GO:0046872">
    <property type="term" value="F:metal ion binding"/>
    <property type="evidence" value="ECO:0007669"/>
    <property type="project" value="UniProtKB-KW"/>
</dbReference>
<evidence type="ECO:0000256" key="8">
    <source>
        <dbReference type="HAMAP-Rule" id="MF_00107"/>
    </source>
</evidence>
<dbReference type="GO" id="GO:0019288">
    <property type="term" value="P:isopentenyl diphosphate biosynthetic process, methylerythritol 4-phosphate pathway"/>
    <property type="evidence" value="ECO:0007669"/>
    <property type="project" value="UniProtKB-UniRule"/>
</dbReference>
<dbReference type="GO" id="GO:0008685">
    <property type="term" value="F:2-C-methyl-D-erythritol 2,4-cyclodiphosphate synthase activity"/>
    <property type="evidence" value="ECO:0007669"/>
    <property type="project" value="UniProtKB-UniRule"/>
</dbReference>
<dbReference type="Proteomes" id="UP000215181">
    <property type="component" value="Unassembled WGS sequence"/>
</dbReference>
<evidence type="ECO:0000256" key="2">
    <source>
        <dbReference type="ARBA" id="ARBA00004709"/>
    </source>
</evidence>
<evidence type="ECO:0000256" key="9">
    <source>
        <dbReference type="RuleBase" id="RU004395"/>
    </source>
</evidence>
<feature type="binding site" evidence="8">
    <location>
        <begin position="38"/>
        <end position="39"/>
    </location>
    <ligand>
        <name>4-CDP-2-C-methyl-D-erythritol 2-phosphate</name>
        <dbReference type="ChEBI" id="CHEBI:57919"/>
    </ligand>
</feature>
<dbReference type="HAMAP" id="MF_00107">
    <property type="entry name" value="IspF"/>
    <property type="match status" value="1"/>
</dbReference>
<feature type="site" description="Transition state stabilizer" evidence="8">
    <location>
        <position position="137"/>
    </location>
</feature>
<keyword evidence="6 8" id="KW-0414">Isoprene biosynthesis</keyword>
<comment type="caution">
    <text evidence="8">Lacks conserved residue(s) required for the propagation of feature annotation.</text>
</comment>
<dbReference type="SUPFAM" id="SSF69765">
    <property type="entry name" value="IpsF-like"/>
    <property type="match status" value="1"/>
</dbReference>
<comment type="caution">
    <text evidence="11">The sequence shown here is derived from an EMBL/GenBank/DDBJ whole genome shotgun (WGS) entry which is preliminary data.</text>
</comment>
<dbReference type="AlphaFoldDB" id="A0A235F121"/>
<dbReference type="PANTHER" id="PTHR43181:SF1">
    <property type="entry name" value="2-C-METHYL-D-ERYTHRITOL 2,4-CYCLODIPHOSPHATE SYNTHASE, CHLOROPLASTIC"/>
    <property type="match status" value="1"/>
</dbReference>
<dbReference type="PANTHER" id="PTHR43181">
    <property type="entry name" value="2-C-METHYL-D-ERYTHRITOL 2,4-CYCLODIPHOSPHATE SYNTHASE, CHLOROPLASTIC"/>
    <property type="match status" value="1"/>
</dbReference>
<feature type="binding site" evidence="8">
    <location>
        <position position="46"/>
    </location>
    <ligand>
        <name>a divalent metal cation</name>
        <dbReference type="ChEBI" id="CHEBI:60240"/>
    </ligand>
</feature>
<keyword evidence="7 8" id="KW-0456">Lyase</keyword>
<sequence>MNIPFRIGQGFDVHALVPGRPLIIGGVTIPFPRGLLGHSDADVLLHAITDALLGAAGLGDIGRLFPDTDDRHAGADSRVLLREAFARVRDAGWAVANIDATVICTAPKILPHAPAMVSNLAADLEMDPAAINIKGKTTEKLGFTGRGEGIAAQAVALLAKSAHA</sequence>
<organism evidence="11 12">
    <name type="scientific">Thauera propionica</name>
    <dbReference type="NCBI Taxonomy" id="2019431"/>
    <lineage>
        <taxon>Bacteria</taxon>
        <taxon>Pseudomonadati</taxon>
        <taxon>Pseudomonadota</taxon>
        <taxon>Betaproteobacteria</taxon>
        <taxon>Rhodocyclales</taxon>
        <taxon>Zoogloeaceae</taxon>
        <taxon>Thauera</taxon>
    </lineage>
</organism>
<evidence type="ECO:0000256" key="5">
    <source>
        <dbReference type="ARBA" id="ARBA00022723"/>
    </source>
</evidence>
<proteinExistence type="inferred from homology"/>
<dbReference type="Pfam" id="PF02542">
    <property type="entry name" value="YgbB"/>
    <property type="match status" value="1"/>
</dbReference>
<comment type="subunit">
    <text evidence="8">Homotrimer.</text>
</comment>
<feature type="binding site" evidence="8">
    <location>
        <position position="14"/>
    </location>
    <ligand>
        <name>a divalent metal cation</name>
        <dbReference type="ChEBI" id="CHEBI:60240"/>
    </ligand>
</feature>
<evidence type="ECO:0000256" key="6">
    <source>
        <dbReference type="ARBA" id="ARBA00023229"/>
    </source>
</evidence>
<dbReference type="CDD" id="cd00554">
    <property type="entry name" value="MECDP_synthase"/>
    <property type="match status" value="1"/>
</dbReference>
<comment type="cofactor">
    <cofactor evidence="8">
        <name>a divalent metal cation</name>
        <dbReference type="ChEBI" id="CHEBI:60240"/>
    </cofactor>
    <text evidence="8">Binds 1 divalent metal cation per subunit.</text>
</comment>
<protein>
    <recommendedName>
        <fullName evidence="4 8">2-C-methyl-D-erythritol 2,4-cyclodiphosphate synthase</fullName>
        <shortName evidence="8">MECDP-synthase</shortName>
        <shortName evidence="8">MECPP-synthase</shortName>
        <shortName evidence="8">MECPS</shortName>
        <ecNumber evidence="4 8">4.6.1.12</ecNumber>
    </recommendedName>
</protein>
<evidence type="ECO:0000259" key="10">
    <source>
        <dbReference type="Pfam" id="PF02542"/>
    </source>
</evidence>
<feature type="binding site" evidence="8">
    <location>
        <position position="12"/>
    </location>
    <ligand>
        <name>a divalent metal cation</name>
        <dbReference type="ChEBI" id="CHEBI:60240"/>
    </ligand>
</feature>